<keyword evidence="11" id="KW-1185">Reference proteome</keyword>
<dbReference type="EMBL" id="MU001636">
    <property type="protein sequence ID" value="KAF2482558.1"/>
    <property type="molecule type" value="Genomic_DNA"/>
</dbReference>
<reference evidence="10" key="1">
    <citation type="journal article" date="2020" name="Stud. Mycol.">
        <title>101 Dothideomycetes genomes: a test case for predicting lifestyles and emergence of pathogens.</title>
        <authorList>
            <person name="Haridas S."/>
            <person name="Albert R."/>
            <person name="Binder M."/>
            <person name="Bloem J."/>
            <person name="Labutti K."/>
            <person name="Salamov A."/>
            <person name="Andreopoulos B."/>
            <person name="Baker S."/>
            <person name="Barry K."/>
            <person name="Bills G."/>
            <person name="Bluhm B."/>
            <person name="Cannon C."/>
            <person name="Castanera R."/>
            <person name="Culley D."/>
            <person name="Daum C."/>
            <person name="Ezra D."/>
            <person name="Gonzalez J."/>
            <person name="Henrissat B."/>
            <person name="Kuo A."/>
            <person name="Liang C."/>
            <person name="Lipzen A."/>
            <person name="Lutzoni F."/>
            <person name="Magnuson J."/>
            <person name="Mondo S."/>
            <person name="Nolan M."/>
            <person name="Ohm R."/>
            <person name="Pangilinan J."/>
            <person name="Park H.-J."/>
            <person name="Ramirez L."/>
            <person name="Alfaro M."/>
            <person name="Sun H."/>
            <person name="Tritt A."/>
            <person name="Yoshinaga Y."/>
            <person name="Zwiers L.-H."/>
            <person name="Turgeon B."/>
            <person name="Goodwin S."/>
            <person name="Spatafora J."/>
            <person name="Crous P."/>
            <person name="Grigoriev I."/>
        </authorList>
    </citation>
    <scope>NUCLEOTIDE SEQUENCE</scope>
    <source>
        <strain evidence="10">CBS 113389</strain>
    </source>
</reference>
<dbReference type="GO" id="GO:0032040">
    <property type="term" value="C:small-subunit processome"/>
    <property type="evidence" value="ECO:0007669"/>
    <property type="project" value="TreeGrafter"/>
</dbReference>
<keyword evidence="3" id="KW-0677">Repeat</keyword>
<dbReference type="PANTHER" id="PTHR19853:SF0">
    <property type="entry name" value="WD REPEAT-CONTAINING PROTEIN 3"/>
    <property type="match status" value="1"/>
</dbReference>
<dbReference type="FunFam" id="2.130.10.10:FF:000157">
    <property type="entry name" value="WD repeat domain 3"/>
    <property type="match status" value="1"/>
</dbReference>
<dbReference type="GO" id="GO:0030515">
    <property type="term" value="F:snoRNA binding"/>
    <property type="evidence" value="ECO:0007669"/>
    <property type="project" value="TreeGrafter"/>
</dbReference>
<dbReference type="InterPro" id="IPR020472">
    <property type="entry name" value="WD40_PAC1"/>
</dbReference>
<dbReference type="SUPFAM" id="SSF50978">
    <property type="entry name" value="WD40 repeat-like"/>
    <property type="match status" value="2"/>
</dbReference>
<evidence type="ECO:0000313" key="10">
    <source>
        <dbReference type="EMBL" id="KAF2482558.1"/>
    </source>
</evidence>
<comment type="subcellular location">
    <subcellularLocation>
        <location evidence="1">Nucleus</location>
        <location evidence="1">Nucleolus</location>
    </subcellularLocation>
</comment>
<dbReference type="PANTHER" id="PTHR19853">
    <property type="entry name" value="WD REPEAT CONTAINING PROTEIN 3 WDR3"/>
    <property type="match status" value="1"/>
</dbReference>
<evidence type="ECO:0000256" key="8">
    <source>
        <dbReference type="SAM" id="Phobius"/>
    </source>
</evidence>
<feature type="repeat" description="WD" evidence="6">
    <location>
        <begin position="695"/>
        <end position="728"/>
    </location>
</feature>
<dbReference type="Pfam" id="PF25172">
    <property type="entry name" value="Beta-prop_WDR3_2nd"/>
    <property type="match status" value="1"/>
</dbReference>
<dbReference type="CDD" id="cd00200">
    <property type="entry name" value="WD40"/>
    <property type="match status" value="1"/>
</dbReference>
<dbReference type="InterPro" id="IPR019775">
    <property type="entry name" value="WD40_repeat_CS"/>
</dbReference>
<comment type="similarity">
    <text evidence="5">Belongs to the WD repeat WDR3/UTP12 family.</text>
</comment>
<dbReference type="PROSITE" id="PS00678">
    <property type="entry name" value="WD_REPEATS_1"/>
    <property type="match status" value="3"/>
</dbReference>
<feature type="repeat" description="WD" evidence="6">
    <location>
        <begin position="424"/>
        <end position="464"/>
    </location>
</feature>
<evidence type="ECO:0000256" key="1">
    <source>
        <dbReference type="ARBA" id="ARBA00004604"/>
    </source>
</evidence>
<dbReference type="Pfam" id="PF25173">
    <property type="entry name" value="Beta-prop_WDR3_1st"/>
    <property type="match status" value="1"/>
</dbReference>
<dbReference type="GeneID" id="54473060"/>
<evidence type="ECO:0000256" key="5">
    <source>
        <dbReference type="ARBA" id="ARBA00038229"/>
    </source>
</evidence>
<feature type="compositionally biased region" description="Basic residues" evidence="7">
    <location>
        <begin position="961"/>
        <end position="971"/>
    </location>
</feature>
<evidence type="ECO:0000256" key="7">
    <source>
        <dbReference type="SAM" id="MobiDB-lite"/>
    </source>
</evidence>
<feature type="repeat" description="WD" evidence="6">
    <location>
        <begin position="605"/>
        <end position="646"/>
    </location>
</feature>
<sequence>MVRSYRKYEASHSFGTVCTSTANTLWTPSPSASASSTSRSTSAGLAYTPANQSIQCWDLKTSALLSTLTDTTNTAQSAVTALAQCAAQPDVIGAGYSDGSIRIWDALSGQLVVRFDGHRNAVTHLAFDRTGERVVSGSRDTDVIIWDLVGETAEGKLRGHKGEITGLSFLSTSTEDSGAEKGERYLLTTSKDALVKIWDLEGKHCLETHVAQSHGECWALGVSSDGDGCITAGNDGELRVWSINTEHLTALDSRARSDNRENGEAKILQSRGILRRQNIKDRTIDISFHPRQSYIAIHGSERAVEIWRTRGEDELHRHMQRKRRRRREKAAASGEVLAPETSETTETPDVTDVFLPHVIVRTAGKVRSARWMDGTSNKSTKSLQLLVASTNNLLETYTVQTHAASKSAAESTAVDYSRTLSVDLPGHRADVRTLCLSSDDRMLASASAGQLKIWNLRTRSCIRTLECGQALCSAFLPGDRIVLVGTKSGDLELYDLSTSTLIESIPAHDGQAIWTLAVHPDGQSVVTGSADKSVKFWRFDVAEEEIPGTRRTTQRLKLTQNRQLKLSDDILSLAFSPDQRLLAVSTLDNTVKIFFVDSLKLFLTLYGHKLPVLDMSISSDSKLIATCSADKNIRVWGLDFGDCHKAFFAHEDSVMSVNFVPHPVEQDERYILFSASKDGMVKTWDAQKFEQVQRLEGHKGEIWAMAVSRTGEMVVTASHDKSLRLWEVGDDLVFLEEERERELERMYERDMADNLDRDYREGEQNGDADELAAASKQTVDTLTHGEKVMEALELGMADLDIVRAHEREKAKNPRAAPPQRNPLFLALGNISAEQHVLNTLRKIPTPALNDALLVLPFSSLPAVFTFLAILMRKRMQPELSWRIAYFLLQVHMKQIVASRQLKPLLEEVLEGYEQWQEGERGVLGFNLAGLTLLGREAAEMQKGNGYLDDVDGEEDAATGKGSRKRAFGNLA</sequence>
<dbReference type="InterPro" id="IPR015943">
    <property type="entry name" value="WD40/YVTN_repeat-like_dom_sf"/>
</dbReference>
<dbReference type="SMART" id="SM00320">
    <property type="entry name" value="WD40"/>
    <property type="match status" value="11"/>
</dbReference>
<gene>
    <name evidence="10" type="ORF">BDY17DRAFT_281550</name>
</gene>
<proteinExistence type="inferred from homology"/>
<feature type="region of interest" description="Disordered" evidence="7">
    <location>
        <begin position="315"/>
        <end position="347"/>
    </location>
</feature>
<dbReference type="PROSITE" id="PS50294">
    <property type="entry name" value="WD_REPEATS_REGION"/>
    <property type="match status" value="3"/>
</dbReference>
<name>A0A6A6PR08_9PEZI</name>
<feature type="repeat" description="WD" evidence="6">
    <location>
        <begin position="157"/>
        <end position="208"/>
    </location>
</feature>
<dbReference type="Proteomes" id="UP000799767">
    <property type="component" value="Unassembled WGS sequence"/>
</dbReference>
<keyword evidence="8" id="KW-1133">Transmembrane helix</keyword>
<feature type="compositionally biased region" description="Basic residues" evidence="7">
    <location>
        <begin position="318"/>
        <end position="328"/>
    </location>
</feature>
<feature type="domain" description="Small-subunit processome Utp12" evidence="9">
    <location>
        <begin position="833"/>
        <end position="933"/>
    </location>
</feature>
<keyword evidence="8" id="KW-0472">Membrane</keyword>
<dbReference type="InterPro" id="IPR051570">
    <property type="entry name" value="TBC1_cilium_biogenesis"/>
</dbReference>
<evidence type="ECO:0000313" key="11">
    <source>
        <dbReference type="Proteomes" id="UP000799767"/>
    </source>
</evidence>
<protein>
    <submittedName>
        <fullName evidence="10">WD40-repeat-containing domain protein</fullName>
    </submittedName>
</protein>
<feature type="repeat" description="WD" evidence="6">
    <location>
        <begin position="647"/>
        <end position="694"/>
    </location>
</feature>
<dbReference type="InterPro" id="IPR007148">
    <property type="entry name" value="SSU_processome_Utp12"/>
</dbReference>
<keyword evidence="4" id="KW-0539">Nucleus</keyword>
<feature type="transmembrane region" description="Helical" evidence="8">
    <location>
        <begin position="851"/>
        <end position="871"/>
    </location>
</feature>
<organism evidence="10 11">
    <name type="scientific">Neohortaea acidophila</name>
    <dbReference type="NCBI Taxonomy" id="245834"/>
    <lineage>
        <taxon>Eukaryota</taxon>
        <taxon>Fungi</taxon>
        <taxon>Dikarya</taxon>
        <taxon>Ascomycota</taxon>
        <taxon>Pezizomycotina</taxon>
        <taxon>Dothideomycetes</taxon>
        <taxon>Dothideomycetidae</taxon>
        <taxon>Mycosphaerellales</taxon>
        <taxon>Teratosphaeriaceae</taxon>
        <taxon>Neohortaea</taxon>
    </lineage>
</organism>
<keyword evidence="8" id="KW-0812">Transmembrane</keyword>
<dbReference type="PRINTS" id="PR00320">
    <property type="entry name" value="GPROTEINBRPT"/>
</dbReference>
<evidence type="ECO:0000256" key="6">
    <source>
        <dbReference type="PROSITE-ProRule" id="PRU00221"/>
    </source>
</evidence>
<dbReference type="OrthoDB" id="407922at2759"/>
<feature type="repeat" description="WD" evidence="6">
    <location>
        <begin position="513"/>
        <end position="537"/>
    </location>
</feature>
<feature type="region of interest" description="Disordered" evidence="7">
    <location>
        <begin position="948"/>
        <end position="971"/>
    </location>
</feature>
<accession>A0A6A6PR08</accession>
<dbReference type="InterPro" id="IPR036322">
    <property type="entry name" value="WD40_repeat_dom_sf"/>
</dbReference>
<dbReference type="AlphaFoldDB" id="A0A6A6PR08"/>
<dbReference type="InterPro" id="IPR001680">
    <property type="entry name" value="WD40_rpt"/>
</dbReference>
<dbReference type="RefSeq" id="XP_033589128.1">
    <property type="nucleotide sequence ID" value="XM_033732058.1"/>
</dbReference>
<dbReference type="GO" id="GO:0034388">
    <property type="term" value="C:Pwp2p-containing subcomplex of 90S preribosome"/>
    <property type="evidence" value="ECO:0007669"/>
    <property type="project" value="TreeGrafter"/>
</dbReference>
<keyword evidence="2 6" id="KW-0853">WD repeat</keyword>
<feature type="repeat" description="WD" evidence="6">
    <location>
        <begin position="115"/>
        <end position="148"/>
    </location>
</feature>
<dbReference type="PROSITE" id="PS50082">
    <property type="entry name" value="WD_REPEATS_2"/>
    <property type="match status" value="7"/>
</dbReference>
<dbReference type="GO" id="GO:0030490">
    <property type="term" value="P:maturation of SSU-rRNA"/>
    <property type="evidence" value="ECO:0007669"/>
    <property type="project" value="TreeGrafter"/>
</dbReference>
<evidence type="ECO:0000256" key="3">
    <source>
        <dbReference type="ARBA" id="ARBA00022737"/>
    </source>
</evidence>
<dbReference type="Gene3D" id="2.130.10.10">
    <property type="entry name" value="YVTN repeat-like/Quinoprotein amine dehydrogenase"/>
    <property type="match status" value="5"/>
</dbReference>
<dbReference type="FunFam" id="2.130.10.10:FF:000178">
    <property type="entry name" value="WD repeat domain 3"/>
    <property type="match status" value="1"/>
</dbReference>
<dbReference type="Pfam" id="PF04003">
    <property type="entry name" value="Utp12"/>
    <property type="match status" value="1"/>
</dbReference>
<evidence type="ECO:0000256" key="4">
    <source>
        <dbReference type="ARBA" id="ARBA00023242"/>
    </source>
</evidence>
<evidence type="ECO:0000256" key="2">
    <source>
        <dbReference type="ARBA" id="ARBA00022574"/>
    </source>
</evidence>
<evidence type="ECO:0000259" key="9">
    <source>
        <dbReference type="Pfam" id="PF04003"/>
    </source>
</evidence>